<feature type="domain" description="BHLH" evidence="7">
    <location>
        <begin position="160"/>
        <end position="209"/>
    </location>
</feature>
<dbReference type="Pfam" id="PF00010">
    <property type="entry name" value="HLH"/>
    <property type="match status" value="1"/>
</dbReference>
<keyword evidence="3" id="KW-0804">Transcription</keyword>
<evidence type="ECO:0000256" key="5">
    <source>
        <dbReference type="SAM" id="Coils"/>
    </source>
</evidence>
<organism evidence="9 10">
    <name type="scientific">Spinacia oleracea</name>
    <name type="common">Spinach</name>
    <dbReference type="NCBI Taxonomy" id="3562"/>
    <lineage>
        <taxon>Eukaryota</taxon>
        <taxon>Viridiplantae</taxon>
        <taxon>Streptophyta</taxon>
        <taxon>Embryophyta</taxon>
        <taxon>Tracheophyta</taxon>
        <taxon>Spermatophyta</taxon>
        <taxon>Magnoliopsida</taxon>
        <taxon>eudicotyledons</taxon>
        <taxon>Gunneridae</taxon>
        <taxon>Pentapetalae</taxon>
        <taxon>Caryophyllales</taxon>
        <taxon>Chenopodiaceae</taxon>
        <taxon>Chenopodioideae</taxon>
        <taxon>Anserineae</taxon>
        <taxon>Spinacia</taxon>
    </lineage>
</organism>
<sequence>MNKDNLNNLALPKFSLTISYSLLLSFSIFLKAAEMATMEEWIAELEMDVNPVLYHQYDHHSKTMEASLDEQLAATLGDDFPYPLYNVTRDIASPQEDFDCDLIEQFILSSNINDDNNNNNDGDNIVSLNVQENQPLKKKKETKKQAEAVSVSTKRKRQPSQVQDHIMAERKRRELLSQLFISLSALVPNLKKIDKTTVLGEAIKHMKQLQEKVKALEGVVAAKKTVESVVVVKKSKVMVGDNGSSDDNVSSSTVGDYTSRSSGSSGDGNGNGGGSGGCNDLQLPEIQVKTMGNTLLSRIYCEKHNGILAKLFTKVDKHNLSITSFSVIPFESFALDITIAAQMEDGFNRNVNDFVRSLHSAIRSPSIKTR</sequence>
<dbReference type="InterPro" id="IPR011598">
    <property type="entry name" value="bHLH_dom"/>
</dbReference>
<evidence type="ECO:0000313" key="10">
    <source>
        <dbReference type="RefSeq" id="XP_021867031.2"/>
    </source>
</evidence>
<feature type="region of interest" description="Disordered" evidence="6">
    <location>
        <begin position="240"/>
        <end position="278"/>
    </location>
</feature>
<keyword evidence="9" id="KW-1185">Reference proteome</keyword>
<feature type="region of interest" description="Disordered" evidence="6">
    <location>
        <begin position="132"/>
        <end position="165"/>
    </location>
</feature>
<evidence type="ECO:0000259" key="7">
    <source>
        <dbReference type="PROSITE" id="PS50888"/>
    </source>
</evidence>
<dbReference type="SMART" id="SM00353">
    <property type="entry name" value="HLH"/>
    <property type="match status" value="1"/>
</dbReference>
<dbReference type="SUPFAM" id="SSF47459">
    <property type="entry name" value="HLH, helix-loop-helix DNA-binding domain"/>
    <property type="match status" value="1"/>
</dbReference>
<reference evidence="10" key="2">
    <citation type="submission" date="2025-08" db="UniProtKB">
        <authorList>
            <consortium name="RefSeq"/>
        </authorList>
    </citation>
    <scope>IDENTIFICATION</scope>
    <source>
        <tissue evidence="10">Leaf</tissue>
    </source>
</reference>
<evidence type="ECO:0000259" key="8">
    <source>
        <dbReference type="PROSITE" id="PS51671"/>
    </source>
</evidence>
<keyword evidence="4" id="KW-0539">Nucleus</keyword>
<accession>A0A9R0JGE6</accession>
<comment type="subcellular location">
    <subcellularLocation>
        <location evidence="1">Nucleus</location>
    </subcellularLocation>
</comment>
<evidence type="ECO:0000256" key="2">
    <source>
        <dbReference type="ARBA" id="ARBA00023015"/>
    </source>
</evidence>
<protein>
    <submittedName>
        <fullName evidence="10">Transcription factor bHLH18 isoform X1</fullName>
    </submittedName>
</protein>
<dbReference type="InterPro" id="IPR002912">
    <property type="entry name" value="ACT_dom"/>
</dbReference>
<feature type="compositionally biased region" description="Low complexity" evidence="6">
    <location>
        <begin position="240"/>
        <end position="264"/>
    </location>
</feature>
<feature type="compositionally biased region" description="Gly residues" evidence="6">
    <location>
        <begin position="265"/>
        <end position="277"/>
    </location>
</feature>
<keyword evidence="2" id="KW-0805">Transcription regulation</keyword>
<dbReference type="AlphaFoldDB" id="A0A9R0JGE6"/>
<feature type="coiled-coil region" evidence="5">
    <location>
        <begin position="199"/>
        <end position="226"/>
    </location>
</feature>
<dbReference type="InterPro" id="IPR052610">
    <property type="entry name" value="bHLH_transcription_regulator"/>
</dbReference>
<dbReference type="RefSeq" id="XP_021867031.2">
    <property type="nucleotide sequence ID" value="XM_022011339.2"/>
</dbReference>
<dbReference type="GO" id="GO:0046983">
    <property type="term" value="F:protein dimerization activity"/>
    <property type="evidence" value="ECO:0007669"/>
    <property type="project" value="InterPro"/>
</dbReference>
<evidence type="ECO:0000256" key="1">
    <source>
        <dbReference type="ARBA" id="ARBA00004123"/>
    </source>
</evidence>
<dbReference type="Gene3D" id="4.10.280.10">
    <property type="entry name" value="Helix-loop-helix DNA-binding domain"/>
    <property type="match status" value="1"/>
</dbReference>
<dbReference type="PANTHER" id="PTHR45959:SF2">
    <property type="entry name" value="BHLH TRANSCRIPTION FACTOR"/>
    <property type="match status" value="1"/>
</dbReference>
<dbReference type="Proteomes" id="UP000813463">
    <property type="component" value="Chromosome 3"/>
</dbReference>
<proteinExistence type="predicted"/>
<dbReference type="PANTHER" id="PTHR45959">
    <property type="entry name" value="BHLH TRANSCRIPTION FACTOR"/>
    <property type="match status" value="1"/>
</dbReference>
<feature type="domain" description="ACT" evidence="8">
    <location>
        <begin position="296"/>
        <end position="370"/>
    </location>
</feature>
<evidence type="ECO:0000256" key="3">
    <source>
        <dbReference type="ARBA" id="ARBA00023163"/>
    </source>
</evidence>
<dbReference type="PROSITE" id="PS51671">
    <property type="entry name" value="ACT"/>
    <property type="match status" value="1"/>
</dbReference>
<gene>
    <name evidence="10" type="primary">LOC110805715</name>
</gene>
<reference evidence="9" key="1">
    <citation type="journal article" date="2021" name="Nat. Commun.">
        <title>Genomic analyses provide insights into spinach domestication and the genetic basis of agronomic traits.</title>
        <authorList>
            <person name="Cai X."/>
            <person name="Sun X."/>
            <person name="Xu C."/>
            <person name="Sun H."/>
            <person name="Wang X."/>
            <person name="Ge C."/>
            <person name="Zhang Z."/>
            <person name="Wang Q."/>
            <person name="Fei Z."/>
            <person name="Jiao C."/>
            <person name="Wang Q."/>
        </authorList>
    </citation>
    <scope>NUCLEOTIDE SEQUENCE [LARGE SCALE GENOMIC DNA]</scope>
    <source>
        <strain evidence="9">cv. Varoflay</strain>
    </source>
</reference>
<evidence type="ECO:0000256" key="4">
    <source>
        <dbReference type="ARBA" id="ARBA00023242"/>
    </source>
</evidence>
<dbReference type="InterPro" id="IPR036638">
    <property type="entry name" value="HLH_DNA-bd_sf"/>
</dbReference>
<dbReference type="GeneID" id="110805715"/>
<dbReference type="GO" id="GO:0005634">
    <property type="term" value="C:nucleus"/>
    <property type="evidence" value="ECO:0007669"/>
    <property type="project" value="UniProtKB-SubCell"/>
</dbReference>
<dbReference type="KEGG" id="soe:110805715"/>
<keyword evidence="5" id="KW-0175">Coiled coil</keyword>
<name>A0A9R0JGE6_SPIOL</name>
<evidence type="ECO:0000256" key="6">
    <source>
        <dbReference type="SAM" id="MobiDB-lite"/>
    </source>
</evidence>
<evidence type="ECO:0000313" key="9">
    <source>
        <dbReference type="Proteomes" id="UP000813463"/>
    </source>
</evidence>
<dbReference type="PROSITE" id="PS50888">
    <property type="entry name" value="BHLH"/>
    <property type="match status" value="1"/>
</dbReference>